<organism evidence="1 3">
    <name type="scientific">Anaerobutyricum hallii</name>
    <dbReference type="NCBI Taxonomy" id="39488"/>
    <lineage>
        <taxon>Bacteria</taxon>
        <taxon>Bacillati</taxon>
        <taxon>Bacillota</taxon>
        <taxon>Clostridia</taxon>
        <taxon>Lachnospirales</taxon>
        <taxon>Lachnospiraceae</taxon>
        <taxon>Anaerobutyricum</taxon>
    </lineage>
</organism>
<dbReference type="Proteomes" id="UP000283700">
    <property type="component" value="Unassembled WGS sequence"/>
</dbReference>
<evidence type="ECO:0000313" key="1">
    <source>
        <dbReference type="EMBL" id="CUO78171.1"/>
    </source>
</evidence>
<accession>A0A174HVB5</accession>
<protein>
    <submittedName>
        <fullName evidence="1">Uncharacterized protein</fullName>
    </submittedName>
</protein>
<reference evidence="2 4" key="2">
    <citation type="submission" date="2018-08" db="EMBL/GenBank/DDBJ databases">
        <title>A genome reference for cultivated species of the human gut microbiota.</title>
        <authorList>
            <person name="Zou Y."/>
            <person name="Xue W."/>
            <person name="Luo G."/>
        </authorList>
    </citation>
    <scope>NUCLEOTIDE SEQUENCE [LARGE SCALE GENOMIC DNA]</scope>
    <source>
        <strain evidence="2 4">AF31-17AC</strain>
    </source>
</reference>
<sequence length="63" mass="7462">MNVREMYNYGYKWTGMIPLTAEEARNLFLNDSIQIYRLYQDNTESSVESLEEISAPYLYGIEK</sequence>
<dbReference type="RefSeq" id="WP_055299323.1">
    <property type="nucleotide sequence ID" value="NZ_BLYK01000073.1"/>
</dbReference>
<dbReference type="EMBL" id="CYZL01000024">
    <property type="protein sequence ID" value="CUO78171.1"/>
    <property type="molecule type" value="Genomic_DNA"/>
</dbReference>
<dbReference type="AlphaFoldDB" id="A0A174HVB5"/>
<reference evidence="1 3" key="1">
    <citation type="submission" date="2015-09" db="EMBL/GenBank/DDBJ databases">
        <authorList>
            <consortium name="Pathogen Informatics"/>
        </authorList>
    </citation>
    <scope>NUCLEOTIDE SEQUENCE [LARGE SCALE GENOMIC DNA]</scope>
    <source>
        <strain evidence="1 3">2789STDY5834835</strain>
    </source>
</reference>
<name>A0A174HVB5_9FIRM</name>
<evidence type="ECO:0000313" key="2">
    <source>
        <dbReference type="EMBL" id="RHN11841.1"/>
    </source>
</evidence>
<evidence type="ECO:0000313" key="4">
    <source>
        <dbReference type="Proteomes" id="UP000283700"/>
    </source>
</evidence>
<evidence type="ECO:0000313" key="3">
    <source>
        <dbReference type="Proteomes" id="UP000095679"/>
    </source>
</evidence>
<proteinExistence type="predicted"/>
<gene>
    <name evidence="2" type="ORF">DWZ29_10850</name>
    <name evidence="1" type="ORF">ERS852450_02414</name>
</gene>
<dbReference type="EMBL" id="QRQO01000031">
    <property type="protein sequence ID" value="RHN11841.1"/>
    <property type="molecule type" value="Genomic_DNA"/>
</dbReference>
<dbReference type="Proteomes" id="UP000095679">
    <property type="component" value="Unassembled WGS sequence"/>
</dbReference>